<dbReference type="Proteomes" id="UP000316727">
    <property type="component" value="Unassembled WGS sequence"/>
</dbReference>
<evidence type="ECO:0008006" key="3">
    <source>
        <dbReference type="Google" id="ProtNLM"/>
    </source>
</evidence>
<proteinExistence type="predicted"/>
<gene>
    <name evidence="1" type="ORF">FJM65_12385</name>
</gene>
<accession>A0A501W2P7</accession>
<evidence type="ECO:0000313" key="2">
    <source>
        <dbReference type="Proteomes" id="UP000316727"/>
    </source>
</evidence>
<protein>
    <recommendedName>
        <fullName evidence="3">STAS/SEC14 domain-containing protein</fullName>
    </recommendedName>
</protein>
<keyword evidence="2" id="KW-1185">Reference proteome</keyword>
<comment type="caution">
    <text evidence="1">The sequence shown here is derived from an EMBL/GenBank/DDBJ whole genome shotgun (WGS) entry which is preliminary data.</text>
</comment>
<name>A0A501W2P7_9BACT</name>
<dbReference type="OrthoDB" id="882485at2"/>
<dbReference type="AlphaFoldDB" id="A0A501W2P7"/>
<evidence type="ECO:0000313" key="1">
    <source>
        <dbReference type="EMBL" id="TPE43548.1"/>
    </source>
</evidence>
<dbReference type="EMBL" id="VFRQ01000006">
    <property type="protein sequence ID" value="TPE43548.1"/>
    <property type="molecule type" value="Genomic_DNA"/>
</dbReference>
<reference evidence="1 2" key="1">
    <citation type="submission" date="2019-06" db="EMBL/GenBank/DDBJ databases">
        <title>A novel bacterium of genus Pontibacter, isolated from marine sediment.</title>
        <authorList>
            <person name="Huang H."/>
            <person name="Mo K."/>
            <person name="Hu Y."/>
        </authorList>
    </citation>
    <scope>NUCLEOTIDE SEQUENCE [LARGE SCALE GENOMIC DNA]</scope>
    <source>
        <strain evidence="1 2">HB172049</strain>
    </source>
</reference>
<dbReference type="RefSeq" id="WP_140621852.1">
    <property type="nucleotide sequence ID" value="NZ_VFRQ01000006.1"/>
</dbReference>
<sequence>MTKIAELTSSTGKVYLTITYDEANHWICNEWEGYVSPENVKQGSLAVLEAFRKYKTAYGLNDNTKLVGRWDDSVNWIEKEWMPQAIAAGLRYYAHVANQESFAAASAADMETRTHGLFEMRIFDDVESAKDWLKACQKPDQG</sequence>
<organism evidence="1 2">
    <name type="scientific">Pontibacter mangrovi</name>
    <dbReference type="NCBI Taxonomy" id="2589816"/>
    <lineage>
        <taxon>Bacteria</taxon>
        <taxon>Pseudomonadati</taxon>
        <taxon>Bacteroidota</taxon>
        <taxon>Cytophagia</taxon>
        <taxon>Cytophagales</taxon>
        <taxon>Hymenobacteraceae</taxon>
        <taxon>Pontibacter</taxon>
    </lineage>
</organism>